<evidence type="ECO:0000256" key="3">
    <source>
        <dbReference type="ARBA" id="ARBA00022519"/>
    </source>
</evidence>
<accession>A0A8F6TXL0</accession>
<evidence type="ECO:0000256" key="7">
    <source>
        <dbReference type="RuleBase" id="RU369079"/>
    </source>
</evidence>
<evidence type="ECO:0000313" key="11">
    <source>
        <dbReference type="Proteomes" id="UP000825009"/>
    </source>
</evidence>
<dbReference type="RefSeq" id="WP_219002334.1">
    <property type="nucleotide sequence ID" value="NZ_CP079194.1"/>
</dbReference>
<keyword evidence="6 8" id="KW-0472">Membrane</keyword>
<keyword evidence="3 7" id="KW-0997">Cell inner membrane</keyword>
<feature type="transmembrane region" description="Helical" evidence="8">
    <location>
        <begin position="462"/>
        <end position="484"/>
    </location>
</feature>
<name>A0A8F6TXL0_9RHOB</name>
<comment type="function">
    <text evidence="7">Part of the tripartite ATP-independent periplasmic (TRAP) transport system.</text>
</comment>
<gene>
    <name evidence="10" type="ORF">KYE46_16970</name>
</gene>
<feature type="transmembrane region" description="Helical" evidence="8">
    <location>
        <begin position="505"/>
        <end position="532"/>
    </location>
</feature>
<evidence type="ECO:0000256" key="1">
    <source>
        <dbReference type="ARBA" id="ARBA00004429"/>
    </source>
</evidence>
<dbReference type="Proteomes" id="UP000825009">
    <property type="component" value="Chromosome"/>
</dbReference>
<dbReference type="GO" id="GO:0005886">
    <property type="term" value="C:plasma membrane"/>
    <property type="evidence" value="ECO:0007669"/>
    <property type="project" value="UniProtKB-SubCell"/>
</dbReference>
<evidence type="ECO:0000256" key="2">
    <source>
        <dbReference type="ARBA" id="ARBA00022475"/>
    </source>
</evidence>
<dbReference type="Pfam" id="PF06808">
    <property type="entry name" value="DctM"/>
    <property type="match status" value="2"/>
</dbReference>
<feature type="domain" description="TRAP C4-dicarboxylate transport system permease DctM subunit" evidence="9">
    <location>
        <begin position="13"/>
        <end position="360"/>
    </location>
</feature>
<sequence length="533" mass="56912">MTDQLIGILSFPLLLTMIFLRVPIGLSMFVTGLIGLILVTDGTQVPFGRLKSETFTTFSSYSLSIIPMFLLMGHFATLGGMSQALFKAAEGWLGHRKGGVAMAAVGACAGFGAICGSSLATAATMGRVALPEMRRYGYEGGFSTAVLAAGGTLGILIPPSIVLVIYAILVEQNIAKLFLAAFIPGIIAALGYVLAISIYVRLFPERAGVRPRVPYSQRFGSLVKIWPVLVVFGAVVGGIYAGWFTPTEGAAVGALGTGLIAWANGGLTRVTLIESFTVTARATAMIFFIILGAAFYNGFLALTQVPQGIATWVGDSGFSPYVILILILVFYLVLGCFMDSLSMILLTIPIFWPIMQGLDFGFVSMLDLHTARAVEAMSLVPDITSGMITSLQEAFASGGTLDAAQTSAMATIQGHFEMEEGVLEGIFTSLANGEELVRDQTRALELRRVNAGALNRINTELVAIWFGILVLIVVEVGLITPPVGMNLFIINAMDKATKMTATYKAVMFFVVSDLLRVVLLVAFPMITLIFIVW</sequence>
<feature type="transmembrane region" description="Helical" evidence="8">
    <location>
        <begin position="318"/>
        <end position="337"/>
    </location>
</feature>
<dbReference type="GO" id="GO:0022857">
    <property type="term" value="F:transmembrane transporter activity"/>
    <property type="evidence" value="ECO:0007669"/>
    <property type="project" value="UniProtKB-UniRule"/>
</dbReference>
<evidence type="ECO:0000313" key="10">
    <source>
        <dbReference type="EMBL" id="QXT39587.1"/>
    </source>
</evidence>
<dbReference type="InterPro" id="IPR004681">
    <property type="entry name" value="TRAP_DctM"/>
</dbReference>
<feature type="transmembrane region" description="Helical" evidence="8">
    <location>
        <begin position="344"/>
        <end position="366"/>
    </location>
</feature>
<proteinExistence type="predicted"/>
<feature type="transmembrane region" description="Helical" evidence="8">
    <location>
        <begin position="174"/>
        <end position="200"/>
    </location>
</feature>
<keyword evidence="4 8" id="KW-0812">Transmembrane</keyword>
<protein>
    <submittedName>
        <fullName evidence="10">TRAP transporter large permease</fullName>
    </submittedName>
</protein>
<feature type="transmembrane region" description="Helical" evidence="8">
    <location>
        <begin position="249"/>
        <end position="267"/>
    </location>
</feature>
<organism evidence="10 11">
    <name type="scientific">Gymnodinialimonas ceratoperidinii</name>
    <dbReference type="NCBI Taxonomy" id="2856823"/>
    <lineage>
        <taxon>Bacteria</taxon>
        <taxon>Pseudomonadati</taxon>
        <taxon>Pseudomonadota</taxon>
        <taxon>Alphaproteobacteria</taxon>
        <taxon>Rhodobacterales</taxon>
        <taxon>Paracoccaceae</taxon>
        <taxon>Gymnodinialimonas</taxon>
    </lineage>
</organism>
<evidence type="ECO:0000259" key="9">
    <source>
        <dbReference type="Pfam" id="PF06808"/>
    </source>
</evidence>
<feature type="domain" description="TRAP C4-dicarboxylate transport system permease DctM subunit" evidence="9">
    <location>
        <begin position="463"/>
        <end position="525"/>
    </location>
</feature>
<keyword evidence="2" id="KW-1003">Cell membrane</keyword>
<dbReference type="EMBL" id="CP079194">
    <property type="protein sequence ID" value="QXT39587.1"/>
    <property type="molecule type" value="Genomic_DNA"/>
</dbReference>
<dbReference type="InterPro" id="IPR010656">
    <property type="entry name" value="DctM"/>
</dbReference>
<keyword evidence="7" id="KW-0813">Transport</keyword>
<feature type="transmembrane region" description="Helical" evidence="8">
    <location>
        <begin position="6"/>
        <end position="39"/>
    </location>
</feature>
<feature type="transmembrane region" description="Helical" evidence="8">
    <location>
        <begin position="101"/>
        <end position="124"/>
    </location>
</feature>
<comment type="subcellular location">
    <subcellularLocation>
        <location evidence="1 7">Cell inner membrane</location>
        <topology evidence="1 7">Multi-pass membrane protein</topology>
    </subcellularLocation>
</comment>
<reference evidence="10 11" key="1">
    <citation type="submission" date="2021-07" db="EMBL/GenBank/DDBJ databases">
        <title>A novel Jannaschia species isolated from marine dinoflagellate Ceratoperidinium margalefii.</title>
        <authorList>
            <person name="Jiang Y."/>
            <person name="Li Z."/>
        </authorList>
    </citation>
    <scope>NUCLEOTIDE SEQUENCE [LARGE SCALE GENOMIC DNA]</scope>
    <source>
        <strain evidence="10 11">J12C1-MA-4</strain>
    </source>
</reference>
<dbReference type="PANTHER" id="PTHR33362">
    <property type="entry name" value="SIALIC ACID TRAP TRANSPORTER PERMEASE PROTEIN SIAT-RELATED"/>
    <property type="match status" value="1"/>
</dbReference>
<evidence type="ECO:0000256" key="6">
    <source>
        <dbReference type="ARBA" id="ARBA00023136"/>
    </source>
</evidence>
<feature type="transmembrane region" description="Helical" evidence="8">
    <location>
        <begin position="145"/>
        <end position="168"/>
    </location>
</feature>
<evidence type="ECO:0000256" key="4">
    <source>
        <dbReference type="ARBA" id="ARBA00022692"/>
    </source>
</evidence>
<dbReference type="KEGG" id="gce:KYE46_16970"/>
<evidence type="ECO:0000256" key="8">
    <source>
        <dbReference type="SAM" id="Phobius"/>
    </source>
</evidence>
<dbReference type="AlphaFoldDB" id="A0A8F6TXL0"/>
<evidence type="ECO:0000256" key="5">
    <source>
        <dbReference type="ARBA" id="ARBA00022989"/>
    </source>
</evidence>
<feature type="transmembrane region" description="Helical" evidence="8">
    <location>
        <begin position="60"/>
        <end position="81"/>
    </location>
</feature>
<keyword evidence="11" id="KW-1185">Reference proteome</keyword>
<keyword evidence="5 8" id="KW-1133">Transmembrane helix</keyword>
<dbReference type="PANTHER" id="PTHR33362:SF5">
    <property type="entry name" value="C4-DICARBOXYLATE TRAP TRANSPORTER LARGE PERMEASE PROTEIN DCTM"/>
    <property type="match status" value="1"/>
</dbReference>
<feature type="transmembrane region" description="Helical" evidence="8">
    <location>
        <begin position="279"/>
        <end position="298"/>
    </location>
</feature>
<feature type="transmembrane region" description="Helical" evidence="8">
    <location>
        <begin position="221"/>
        <end position="243"/>
    </location>
</feature>